<dbReference type="Proteomes" id="UP000291117">
    <property type="component" value="Unassembled WGS sequence"/>
</dbReference>
<keyword evidence="7" id="KW-1133">Transmembrane helix</keyword>
<keyword evidence="9" id="KW-1185">Reference proteome</keyword>
<dbReference type="GO" id="GO:0016746">
    <property type="term" value="F:acyltransferase activity"/>
    <property type="evidence" value="ECO:0007669"/>
    <property type="project" value="UniProtKB-KW"/>
</dbReference>
<accession>A0A4R0MH08</accession>
<evidence type="ECO:0000256" key="7">
    <source>
        <dbReference type="SAM" id="Phobius"/>
    </source>
</evidence>
<dbReference type="OrthoDB" id="9801955at2"/>
<comment type="subcellular location">
    <subcellularLocation>
        <location evidence="1">Cell inner membrane</location>
    </subcellularLocation>
</comment>
<dbReference type="PANTHER" id="PTHR30606">
    <property type="entry name" value="LIPID A BIOSYNTHESIS LAUROYL ACYLTRANSFERASE"/>
    <property type="match status" value="1"/>
</dbReference>
<evidence type="ECO:0000256" key="3">
    <source>
        <dbReference type="ARBA" id="ARBA00022519"/>
    </source>
</evidence>
<evidence type="ECO:0000256" key="1">
    <source>
        <dbReference type="ARBA" id="ARBA00004533"/>
    </source>
</evidence>
<dbReference type="GO" id="GO:0005886">
    <property type="term" value="C:plasma membrane"/>
    <property type="evidence" value="ECO:0007669"/>
    <property type="project" value="UniProtKB-SubCell"/>
</dbReference>
<keyword evidence="4 8" id="KW-0808">Transferase</keyword>
<dbReference type="AlphaFoldDB" id="A0A4R0MH08"/>
<evidence type="ECO:0000256" key="5">
    <source>
        <dbReference type="ARBA" id="ARBA00023136"/>
    </source>
</evidence>
<dbReference type="Pfam" id="PF03279">
    <property type="entry name" value="Lip_A_acyltrans"/>
    <property type="match status" value="1"/>
</dbReference>
<dbReference type="GO" id="GO:0009247">
    <property type="term" value="P:glycolipid biosynthetic process"/>
    <property type="evidence" value="ECO:0007669"/>
    <property type="project" value="UniProtKB-ARBA"/>
</dbReference>
<keyword evidence="3" id="KW-0997">Cell inner membrane</keyword>
<evidence type="ECO:0000313" key="8">
    <source>
        <dbReference type="EMBL" id="TCC85789.1"/>
    </source>
</evidence>
<evidence type="ECO:0000256" key="6">
    <source>
        <dbReference type="ARBA" id="ARBA00023315"/>
    </source>
</evidence>
<dbReference type="CDD" id="cd07984">
    <property type="entry name" value="LPLAT_LABLAT-like"/>
    <property type="match status" value="1"/>
</dbReference>
<name>A0A4R0MH08_9SPHI</name>
<keyword evidence="7" id="KW-0812">Transmembrane</keyword>
<dbReference type="PANTHER" id="PTHR30606:SF10">
    <property type="entry name" value="PHOSPHATIDYLINOSITOL MANNOSIDE ACYLTRANSFERASE"/>
    <property type="match status" value="1"/>
</dbReference>
<evidence type="ECO:0000313" key="9">
    <source>
        <dbReference type="Proteomes" id="UP000291117"/>
    </source>
</evidence>
<evidence type="ECO:0000256" key="2">
    <source>
        <dbReference type="ARBA" id="ARBA00022475"/>
    </source>
</evidence>
<dbReference type="InterPro" id="IPR004960">
    <property type="entry name" value="LipA_acyltrans"/>
</dbReference>
<keyword evidence="2" id="KW-1003">Cell membrane</keyword>
<feature type="transmembrane region" description="Helical" evidence="7">
    <location>
        <begin position="12"/>
        <end position="40"/>
    </location>
</feature>
<organism evidence="8 9">
    <name type="scientific">Pedobacter hiemivivus</name>
    <dbReference type="NCBI Taxonomy" id="2530454"/>
    <lineage>
        <taxon>Bacteria</taxon>
        <taxon>Pseudomonadati</taxon>
        <taxon>Bacteroidota</taxon>
        <taxon>Sphingobacteriia</taxon>
        <taxon>Sphingobacteriales</taxon>
        <taxon>Sphingobacteriaceae</taxon>
        <taxon>Pedobacter</taxon>
    </lineage>
</organism>
<reference evidence="8 9" key="1">
    <citation type="submission" date="2019-02" db="EMBL/GenBank/DDBJ databases">
        <title>Pedobacter sp. RP-3-8 sp. nov., isolated from Arctic soil.</title>
        <authorList>
            <person name="Dahal R.H."/>
        </authorList>
    </citation>
    <scope>NUCLEOTIDE SEQUENCE [LARGE SCALE GENOMIC DNA]</scope>
    <source>
        <strain evidence="8 9">RP-3-8</strain>
    </source>
</reference>
<dbReference type="EMBL" id="SJSM01000031">
    <property type="protein sequence ID" value="TCC85789.1"/>
    <property type="molecule type" value="Genomic_DNA"/>
</dbReference>
<comment type="caution">
    <text evidence="8">The sequence shown here is derived from an EMBL/GenBank/DDBJ whole genome shotgun (WGS) entry which is preliminary data.</text>
</comment>
<keyword evidence="5 7" id="KW-0472">Membrane</keyword>
<gene>
    <name evidence="8" type="ORF">EZ444_24950</name>
</gene>
<evidence type="ECO:0000256" key="4">
    <source>
        <dbReference type="ARBA" id="ARBA00022679"/>
    </source>
</evidence>
<proteinExistence type="predicted"/>
<keyword evidence="6 8" id="KW-0012">Acyltransferase</keyword>
<protein>
    <submittedName>
        <fullName evidence="8">Lauroyl acyltransferase</fullName>
    </submittedName>
</protein>
<sequence length="293" mass="34514">MIKKSFSYIGIFFLNFLSLLPLSLLYPLATLGYYIIYYIYPYRKKVVHENLSNAFPQKSEAEIVSIEKKYFRYLCNLMVEVVKMSSISRSELKRRVKFKNLDQIEQYFNKGESVLACTGHYGNWELCMLALGAELSKPEYVIYKPLSNQIFDAWFYRIRTRFGNKFIPMRQTLRSLTAVKNEPTMFCFAGDQTPVGHETHYWIDFMHQPTPVLLGLEKIALQANRPIFYFEAKVIKRGYYEVDCIPLCLNPNATKEHEITHLQFALLEKTLNEAPAYWLWSHRRWKHKPVNAG</sequence>